<dbReference type="RefSeq" id="WP_167150910.1">
    <property type="nucleotide sequence ID" value="NZ_JAAMOX010000002.1"/>
</dbReference>
<name>A0A7X5R2R5_9MICO</name>
<sequence>MDATFFSSIPWYAWIVIAGILIGGITTIVRLSLGRNAELSKALTQNADVNEKLIDRLDSMDKRLASLESTLNDIPN</sequence>
<keyword evidence="1" id="KW-0812">Transmembrane</keyword>
<evidence type="ECO:0000313" key="3">
    <source>
        <dbReference type="Proteomes" id="UP000541033"/>
    </source>
</evidence>
<protein>
    <submittedName>
        <fullName evidence="2">Uncharacterized protein</fullName>
    </submittedName>
</protein>
<keyword evidence="1" id="KW-0472">Membrane</keyword>
<accession>A0A7X5R2R5</accession>
<keyword evidence="1" id="KW-1133">Transmembrane helix</keyword>
<reference evidence="2 3" key="1">
    <citation type="submission" date="2020-02" db="EMBL/GenBank/DDBJ databases">
        <title>Sequencing the genomes of 1000 actinobacteria strains.</title>
        <authorList>
            <person name="Klenk H.-P."/>
        </authorList>
    </citation>
    <scope>NUCLEOTIDE SEQUENCE [LARGE SCALE GENOMIC DNA]</scope>
    <source>
        <strain evidence="2 3">DSM 27960</strain>
    </source>
</reference>
<dbReference type="EMBL" id="JAAMOX010000002">
    <property type="protein sequence ID" value="NIH54529.1"/>
    <property type="molecule type" value="Genomic_DNA"/>
</dbReference>
<organism evidence="2 3">
    <name type="scientific">Lysinibacter cavernae</name>
    <dbReference type="NCBI Taxonomy" id="1640652"/>
    <lineage>
        <taxon>Bacteria</taxon>
        <taxon>Bacillati</taxon>
        <taxon>Actinomycetota</taxon>
        <taxon>Actinomycetes</taxon>
        <taxon>Micrococcales</taxon>
        <taxon>Microbacteriaceae</taxon>
        <taxon>Lysinibacter</taxon>
    </lineage>
</organism>
<dbReference type="Proteomes" id="UP000541033">
    <property type="component" value="Unassembled WGS sequence"/>
</dbReference>
<keyword evidence="3" id="KW-1185">Reference proteome</keyword>
<feature type="transmembrane region" description="Helical" evidence="1">
    <location>
        <begin position="12"/>
        <end position="33"/>
    </location>
</feature>
<evidence type="ECO:0000256" key="1">
    <source>
        <dbReference type="SAM" id="Phobius"/>
    </source>
</evidence>
<dbReference type="AlphaFoldDB" id="A0A7X5R2R5"/>
<gene>
    <name evidence="2" type="ORF">FHX76_002425</name>
</gene>
<comment type="caution">
    <text evidence="2">The sequence shown here is derived from an EMBL/GenBank/DDBJ whole genome shotgun (WGS) entry which is preliminary data.</text>
</comment>
<proteinExistence type="predicted"/>
<evidence type="ECO:0000313" key="2">
    <source>
        <dbReference type="EMBL" id="NIH54529.1"/>
    </source>
</evidence>